<dbReference type="RefSeq" id="WP_106060951.1">
    <property type="nucleotide sequence ID" value="NZ_PVXQ01000046.1"/>
</dbReference>
<feature type="transmembrane region" description="Helical" evidence="7">
    <location>
        <begin position="12"/>
        <end position="32"/>
    </location>
</feature>
<dbReference type="InterPro" id="IPR037185">
    <property type="entry name" value="EmrE-like"/>
</dbReference>
<comment type="caution">
    <text evidence="9">The sequence shown here is derived from an EMBL/GenBank/DDBJ whole genome shotgun (WGS) entry which is preliminary data.</text>
</comment>
<keyword evidence="3" id="KW-1003">Cell membrane</keyword>
<evidence type="ECO:0000256" key="1">
    <source>
        <dbReference type="ARBA" id="ARBA00004651"/>
    </source>
</evidence>
<gene>
    <name evidence="9" type="ORF">CLVI_30650</name>
</gene>
<keyword evidence="10" id="KW-1185">Reference proteome</keyword>
<name>A0A2T0B907_9CLOT</name>
<evidence type="ECO:0000256" key="6">
    <source>
        <dbReference type="ARBA" id="ARBA00023136"/>
    </source>
</evidence>
<dbReference type="AlphaFoldDB" id="A0A2T0B907"/>
<feature type="domain" description="EamA" evidence="8">
    <location>
        <begin position="172"/>
        <end position="305"/>
    </location>
</feature>
<dbReference type="Pfam" id="PF00892">
    <property type="entry name" value="EamA"/>
    <property type="match status" value="2"/>
</dbReference>
<protein>
    <submittedName>
        <fullName evidence="9">Putative DMT superfamily transporter inner membrane protein</fullName>
    </submittedName>
</protein>
<dbReference type="PANTHER" id="PTHR32322">
    <property type="entry name" value="INNER MEMBRANE TRANSPORTER"/>
    <property type="match status" value="1"/>
</dbReference>
<dbReference type="OrthoDB" id="3190463at2"/>
<dbReference type="InterPro" id="IPR000620">
    <property type="entry name" value="EamA_dom"/>
</dbReference>
<evidence type="ECO:0000259" key="8">
    <source>
        <dbReference type="Pfam" id="PF00892"/>
    </source>
</evidence>
<dbReference type="PANTHER" id="PTHR32322:SF18">
    <property type="entry name" value="S-ADENOSYLMETHIONINE_S-ADENOSYLHOMOCYSTEINE TRANSPORTER"/>
    <property type="match status" value="1"/>
</dbReference>
<evidence type="ECO:0000256" key="3">
    <source>
        <dbReference type="ARBA" id="ARBA00022475"/>
    </source>
</evidence>
<feature type="transmembrane region" description="Helical" evidence="7">
    <location>
        <begin position="85"/>
        <end position="107"/>
    </location>
</feature>
<evidence type="ECO:0000313" key="9">
    <source>
        <dbReference type="EMBL" id="PRR80378.1"/>
    </source>
</evidence>
<keyword evidence="4 7" id="KW-0812">Transmembrane</keyword>
<feature type="transmembrane region" description="Helical" evidence="7">
    <location>
        <begin position="205"/>
        <end position="226"/>
    </location>
</feature>
<reference evidence="9 10" key="1">
    <citation type="submission" date="2018-03" db="EMBL/GenBank/DDBJ databases">
        <title>Genome sequence of Clostridium vincentii DSM 10228.</title>
        <authorList>
            <person name="Poehlein A."/>
            <person name="Daniel R."/>
        </authorList>
    </citation>
    <scope>NUCLEOTIDE SEQUENCE [LARGE SCALE GENOMIC DNA]</scope>
    <source>
        <strain evidence="9 10">DSM 10228</strain>
    </source>
</reference>
<keyword evidence="6 7" id="KW-0472">Membrane</keyword>
<feature type="transmembrane region" description="Helical" evidence="7">
    <location>
        <begin position="145"/>
        <end position="163"/>
    </location>
</feature>
<dbReference type="EMBL" id="PVXQ01000046">
    <property type="protein sequence ID" value="PRR80378.1"/>
    <property type="molecule type" value="Genomic_DNA"/>
</dbReference>
<feature type="transmembrane region" description="Helical" evidence="7">
    <location>
        <begin position="113"/>
        <end position="133"/>
    </location>
</feature>
<feature type="domain" description="EamA" evidence="8">
    <location>
        <begin position="18"/>
        <end position="158"/>
    </location>
</feature>
<sequence length="313" mass="33704">MNNERSKEIFTKNINIFTLAVIATMLWGSAYPSVKIGYELFNIASVDTYGKILLAGYRFLIAGVLTILITSVIRRKFVYPAKKNIVGIGLLGLIQTSLQYIFFYIGLSNTTGVKGAILNSTGTFIVVILAHFIYKNDKLNVQKTIGCLVGFIGVFIINIGGNTSGSGFSFTGEGFMMLAAATFAIGSIISKAVAKNEDSMVMTGYQLSIGGTVLVVIGFIGGGNLATPSPSAIILLLYMAVLSSVAFTIWAVLLKYNRVGKITIYNFLVPVFGTILSALYLQESIYSLKNIIALICVCLGIYIVNRSKKGLAL</sequence>
<dbReference type="GO" id="GO:0005886">
    <property type="term" value="C:plasma membrane"/>
    <property type="evidence" value="ECO:0007669"/>
    <property type="project" value="UniProtKB-SubCell"/>
</dbReference>
<feature type="transmembrane region" description="Helical" evidence="7">
    <location>
        <begin position="175"/>
        <end position="193"/>
    </location>
</feature>
<organism evidence="9 10">
    <name type="scientific">Clostridium vincentii</name>
    <dbReference type="NCBI Taxonomy" id="52704"/>
    <lineage>
        <taxon>Bacteria</taxon>
        <taxon>Bacillati</taxon>
        <taxon>Bacillota</taxon>
        <taxon>Clostridia</taxon>
        <taxon>Eubacteriales</taxon>
        <taxon>Clostridiaceae</taxon>
        <taxon>Clostridium</taxon>
    </lineage>
</organism>
<evidence type="ECO:0000256" key="4">
    <source>
        <dbReference type="ARBA" id="ARBA00022692"/>
    </source>
</evidence>
<feature type="transmembrane region" description="Helical" evidence="7">
    <location>
        <begin position="52"/>
        <end position="73"/>
    </location>
</feature>
<comment type="similarity">
    <text evidence="2">Belongs to the EamA transporter family.</text>
</comment>
<proteinExistence type="inferred from homology"/>
<keyword evidence="5 7" id="KW-1133">Transmembrane helix</keyword>
<evidence type="ECO:0000256" key="7">
    <source>
        <dbReference type="SAM" id="Phobius"/>
    </source>
</evidence>
<evidence type="ECO:0000256" key="5">
    <source>
        <dbReference type="ARBA" id="ARBA00022989"/>
    </source>
</evidence>
<comment type="subcellular location">
    <subcellularLocation>
        <location evidence="1">Cell membrane</location>
        <topology evidence="1">Multi-pass membrane protein</topology>
    </subcellularLocation>
</comment>
<feature type="transmembrane region" description="Helical" evidence="7">
    <location>
        <begin position="232"/>
        <end position="252"/>
    </location>
</feature>
<evidence type="ECO:0000256" key="2">
    <source>
        <dbReference type="ARBA" id="ARBA00007362"/>
    </source>
</evidence>
<dbReference type="Proteomes" id="UP000239471">
    <property type="component" value="Unassembled WGS sequence"/>
</dbReference>
<accession>A0A2T0B907</accession>
<dbReference type="InterPro" id="IPR050638">
    <property type="entry name" value="AA-Vitamin_Transporters"/>
</dbReference>
<evidence type="ECO:0000313" key="10">
    <source>
        <dbReference type="Proteomes" id="UP000239471"/>
    </source>
</evidence>
<dbReference type="SUPFAM" id="SSF103481">
    <property type="entry name" value="Multidrug resistance efflux transporter EmrE"/>
    <property type="match status" value="2"/>
</dbReference>
<feature type="transmembrane region" description="Helical" evidence="7">
    <location>
        <begin position="287"/>
        <end position="304"/>
    </location>
</feature>
<feature type="transmembrane region" description="Helical" evidence="7">
    <location>
        <begin position="264"/>
        <end position="281"/>
    </location>
</feature>